<proteinExistence type="predicted"/>
<reference evidence="1" key="1">
    <citation type="submission" date="2020-05" db="EMBL/GenBank/DDBJ databases">
        <title>Large-scale comparative analyses of tick genomes elucidate their genetic diversity and vector capacities.</title>
        <authorList>
            <person name="Jia N."/>
            <person name="Wang J."/>
            <person name="Shi W."/>
            <person name="Du L."/>
            <person name="Sun Y."/>
            <person name="Zhan W."/>
            <person name="Jiang J."/>
            <person name="Wang Q."/>
            <person name="Zhang B."/>
            <person name="Ji P."/>
            <person name="Sakyi L.B."/>
            <person name="Cui X."/>
            <person name="Yuan T."/>
            <person name="Jiang B."/>
            <person name="Yang W."/>
            <person name="Lam T.T.-Y."/>
            <person name="Chang Q."/>
            <person name="Ding S."/>
            <person name="Wang X."/>
            <person name="Zhu J."/>
            <person name="Ruan X."/>
            <person name="Zhao L."/>
            <person name="Wei J."/>
            <person name="Que T."/>
            <person name="Du C."/>
            <person name="Cheng J."/>
            <person name="Dai P."/>
            <person name="Han X."/>
            <person name="Huang E."/>
            <person name="Gao Y."/>
            <person name="Liu J."/>
            <person name="Shao H."/>
            <person name="Ye R."/>
            <person name="Li L."/>
            <person name="Wei W."/>
            <person name="Wang X."/>
            <person name="Wang C."/>
            <person name="Yang T."/>
            <person name="Huo Q."/>
            <person name="Li W."/>
            <person name="Guo W."/>
            <person name="Chen H."/>
            <person name="Zhou L."/>
            <person name="Ni X."/>
            <person name="Tian J."/>
            <person name="Zhou Y."/>
            <person name="Sheng Y."/>
            <person name="Liu T."/>
            <person name="Pan Y."/>
            <person name="Xia L."/>
            <person name="Li J."/>
            <person name="Zhao F."/>
            <person name="Cao W."/>
        </authorList>
    </citation>
    <scope>NUCLEOTIDE SEQUENCE</scope>
    <source>
        <strain evidence="1">Hyas-2018</strain>
    </source>
</reference>
<gene>
    <name evidence="1" type="ORF">HPB50_013788</name>
</gene>
<evidence type="ECO:0000313" key="1">
    <source>
        <dbReference type="EMBL" id="KAH6946525.1"/>
    </source>
</evidence>
<dbReference type="Proteomes" id="UP000821845">
    <property type="component" value="Chromosome 1"/>
</dbReference>
<name>A0ACB7THW1_HYAAI</name>
<keyword evidence="2" id="KW-1185">Reference proteome</keyword>
<sequence>MRAPLGEGWAAAPRTSGGERWELDPKRRPRPWLYCILWRRDLEAIDGLAKSAHSANPPISTAVTAGDFTRHRLRRHLQARHPDRRVAIHRPPRPLSHCCACGSAAGRQLDAAGWACRRLRDAPPVSQPRSALQEAYRTLGLPSKGQKDILFPDRNLGPLLQSLVEYLDSTGLSSNL</sequence>
<comment type="caution">
    <text evidence="1">The sequence shown here is derived from an EMBL/GenBank/DDBJ whole genome shotgun (WGS) entry which is preliminary data.</text>
</comment>
<protein>
    <submittedName>
        <fullName evidence="1">Uncharacterized protein</fullName>
    </submittedName>
</protein>
<dbReference type="EMBL" id="CM023481">
    <property type="protein sequence ID" value="KAH6946525.1"/>
    <property type="molecule type" value="Genomic_DNA"/>
</dbReference>
<evidence type="ECO:0000313" key="2">
    <source>
        <dbReference type="Proteomes" id="UP000821845"/>
    </source>
</evidence>
<organism evidence="1 2">
    <name type="scientific">Hyalomma asiaticum</name>
    <name type="common">Tick</name>
    <dbReference type="NCBI Taxonomy" id="266040"/>
    <lineage>
        <taxon>Eukaryota</taxon>
        <taxon>Metazoa</taxon>
        <taxon>Ecdysozoa</taxon>
        <taxon>Arthropoda</taxon>
        <taxon>Chelicerata</taxon>
        <taxon>Arachnida</taxon>
        <taxon>Acari</taxon>
        <taxon>Parasitiformes</taxon>
        <taxon>Ixodida</taxon>
        <taxon>Ixodoidea</taxon>
        <taxon>Ixodidae</taxon>
        <taxon>Hyalomminae</taxon>
        <taxon>Hyalomma</taxon>
    </lineage>
</organism>
<accession>A0ACB7THW1</accession>